<feature type="transmembrane region" description="Helical" evidence="1">
    <location>
        <begin position="40"/>
        <end position="59"/>
    </location>
</feature>
<feature type="transmembrane region" description="Helical" evidence="1">
    <location>
        <begin position="209"/>
        <end position="228"/>
    </location>
</feature>
<keyword evidence="3" id="KW-1185">Reference proteome</keyword>
<protein>
    <recommendedName>
        <fullName evidence="4">CPBP family intramembrane metalloprotease</fullName>
    </recommendedName>
</protein>
<name>A0A2S5A7Z4_9FLAO</name>
<feature type="transmembrane region" description="Helical" evidence="1">
    <location>
        <begin position="120"/>
        <end position="142"/>
    </location>
</feature>
<proteinExistence type="predicted"/>
<feature type="transmembrane region" description="Helical" evidence="1">
    <location>
        <begin position="234"/>
        <end position="255"/>
    </location>
</feature>
<gene>
    <name evidence="2" type="ORF">C3L50_11060</name>
</gene>
<comment type="caution">
    <text evidence="2">The sequence shown here is derived from an EMBL/GenBank/DDBJ whole genome shotgun (WGS) entry which is preliminary data.</text>
</comment>
<evidence type="ECO:0000256" key="1">
    <source>
        <dbReference type="SAM" id="Phobius"/>
    </source>
</evidence>
<dbReference type="OrthoDB" id="1174420at2"/>
<sequence>MNNLYNFIKTYEIWIFLLFAPITSAIFVYGVHLHLIPGRLYLHGRFFVLLFLLIGMVKLTRGNAGLKDLFKPMLIWKVPLRWYLFAFFFASSIACLTLYLRSLYLGVDFTDFTLNFSYFSSFYFTFNIILFALVGEVVWVSFAVRELSKIMNPFFASQIVGAVWTLWWIPIVIMNDGVIEDLPIVALMINMMGAAGMCAFIYGKTKSGICVWVLQIMLNSSCLIFPVSPRSDVTTYWAFSIVYFLVMLVFMFYFYGFKNSIKIKIYSQ</sequence>
<keyword evidence="1" id="KW-1133">Transmembrane helix</keyword>
<keyword evidence="1" id="KW-0472">Membrane</keyword>
<feature type="transmembrane region" description="Helical" evidence="1">
    <location>
        <begin position="80"/>
        <end position="100"/>
    </location>
</feature>
<dbReference type="Proteomes" id="UP000237310">
    <property type="component" value="Unassembled WGS sequence"/>
</dbReference>
<evidence type="ECO:0000313" key="2">
    <source>
        <dbReference type="EMBL" id="POY38675.1"/>
    </source>
</evidence>
<reference evidence="2 3" key="1">
    <citation type="submission" date="2018-01" db="EMBL/GenBank/DDBJ databases">
        <authorList>
            <person name="Gaut B.S."/>
            <person name="Morton B.R."/>
            <person name="Clegg M.T."/>
            <person name="Duvall M.R."/>
        </authorList>
    </citation>
    <scope>NUCLEOTIDE SEQUENCE [LARGE SCALE GENOMIC DNA]</scope>
    <source>
        <strain evidence="2 3">HR-AY</strain>
    </source>
</reference>
<feature type="transmembrane region" description="Helical" evidence="1">
    <location>
        <begin position="184"/>
        <end position="202"/>
    </location>
</feature>
<accession>A0A2S5A7Z4</accession>
<dbReference type="EMBL" id="PQVG01000006">
    <property type="protein sequence ID" value="POY38675.1"/>
    <property type="molecule type" value="Genomic_DNA"/>
</dbReference>
<evidence type="ECO:0000313" key="3">
    <source>
        <dbReference type="Proteomes" id="UP000237310"/>
    </source>
</evidence>
<feature type="transmembrane region" description="Helical" evidence="1">
    <location>
        <begin position="12"/>
        <end position="34"/>
    </location>
</feature>
<feature type="transmembrane region" description="Helical" evidence="1">
    <location>
        <begin position="154"/>
        <end position="172"/>
    </location>
</feature>
<dbReference type="AlphaFoldDB" id="A0A2S5A7Z4"/>
<keyword evidence="1" id="KW-0812">Transmembrane</keyword>
<dbReference type="RefSeq" id="WP_103806250.1">
    <property type="nucleotide sequence ID" value="NZ_PQVG01000006.1"/>
</dbReference>
<evidence type="ECO:0008006" key="4">
    <source>
        <dbReference type="Google" id="ProtNLM"/>
    </source>
</evidence>
<organism evidence="2 3">
    <name type="scientific">Flavobacterium alvei</name>
    <dbReference type="NCBI Taxonomy" id="2080416"/>
    <lineage>
        <taxon>Bacteria</taxon>
        <taxon>Pseudomonadati</taxon>
        <taxon>Bacteroidota</taxon>
        <taxon>Flavobacteriia</taxon>
        <taxon>Flavobacteriales</taxon>
        <taxon>Flavobacteriaceae</taxon>
        <taxon>Flavobacterium</taxon>
    </lineage>
</organism>